<name>A0AAV6PU23_SOLSE</name>
<dbReference type="AlphaFoldDB" id="A0AAV6PU23"/>
<dbReference type="PANTHER" id="PTHR20932:SF2">
    <property type="entry name" value="AND PUTATIVE PEPTIDOGLYCAN-BINDING DOMAIN-CONTAINING PROTEIN 1-RELATED"/>
    <property type="match status" value="1"/>
</dbReference>
<gene>
    <name evidence="3" type="ORF">JOB18_046605</name>
</gene>
<dbReference type="PROSITE" id="PS51782">
    <property type="entry name" value="LYSM"/>
    <property type="match status" value="1"/>
</dbReference>
<keyword evidence="4" id="KW-1185">Reference proteome</keyword>
<comment type="caution">
    <text evidence="3">The sequence shown here is derived from an EMBL/GenBank/DDBJ whole genome shotgun (WGS) entry which is preliminary data.</text>
</comment>
<dbReference type="SMART" id="SM00257">
    <property type="entry name" value="LysM"/>
    <property type="match status" value="1"/>
</dbReference>
<dbReference type="Proteomes" id="UP000693946">
    <property type="component" value="Linkage Group LG9"/>
</dbReference>
<dbReference type="InterPro" id="IPR018392">
    <property type="entry name" value="LysM"/>
</dbReference>
<feature type="region of interest" description="Disordered" evidence="1">
    <location>
        <begin position="98"/>
        <end position="140"/>
    </location>
</feature>
<feature type="domain" description="LysM" evidence="2">
    <location>
        <begin position="40"/>
        <end position="84"/>
    </location>
</feature>
<evidence type="ECO:0000313" key="4">
    <source>
        <dbReference type="Proteomes" id="UP000693946"/>
    </source>
</evidence>
<feature type="region of interest" description="Disordered" evidence="1">
    <location>
        <begin position="176"/>
        <end position="204"/>
    </location>
</feature>
<proteinExistence type="predicted"/>
<organism evidence="3 4">
    <name type="scientific">Solea senegalensis</name>
    <name type="common">Senegalese sole</name>
    <dbReference type="NCBI Taxonomy" id="28829"/>
    <lineage>
        <taxon>Eukaryota</taxon>
        <taxon>Metazoa</taxon>
        <taxon>Chordata</taxon>
        <taxon>Craniata</taxon>
        <taxon>Vertebrata</taxon>
        <taxon>Euteleostomi</taxon>
        <taxon>Actinopterygii</taxon>
        <taxon>Neopterygii</taxon>
        <taxon>Teleostei</taxon>
        <taxon>Neoteleostei</taxon>
        <taxon>Acanthomorphata</taxon>
        <taxon>Carangaria</taxon>
        <taxon>Pleuronectiformes</taxon>
        <taxon>Pleuronectoidei</taxon>
        <taxon>Soleidae</taxon>
        <taxon>Solea</taxon>
    </lineage>
</organism>
<feature type="region of interest" description="Disordered" evidence="1">
    <location>
        <begin position="1"/>
        <end position="36"/>
    </location>
</feature>
<evidence type="ECO:0000259" key="2">
    <source>
        <dbReference type="PROSITE" id="PS51782"/>
    </source>
</evidence>
<dbReference type="EMBL" id="JAGKHQ010000021">
    <property type="protein sequence ID" value="KAG7476134.1"/>
    <property type="molecule type" value="Genomic_DNA"/>
</dbReference>
<accession>A0AAV6PU23</accession>
<sequence length="228" mass="24947">MSGRGAPLPVDGDGLLRGSRTRSYGSLVRSPVSPAQQRRIEHKLQPGETLQGLALKYGVTMEQIKRANRLYTNDSIFLKKSLSIPVLSDLDDCNNGADLAQEDSGGGDTGRAPAQNGHTGSSSEKKLYSGEESAEDITPESFLKRMDELINWSKQAAVKGYQDAEKRVAALEAACTSGTSDQQPFTRSHSVTSFSKMQQQEATNVAVPRTITKLTRKLRDREDEIFEL</sequence>
<evidence type="ECO:0000256" key="1">
    <source>
        <dbReference type="SAM" id="MobiDB-lite"/>
    </source>
</evidence>
<dbReference type="InterPro" id="IPR045030">
    <property type="entry name" value="LYSM1-4"/>
</dbReference>
<dbReference type="CDD" id="cd00118">
    <property type="entry name" value="LysM"/>
    <property type="match status" value="1"/>
</dbReference>
<dbReference type="PANTHER" id="PTHR20932">
    <property type="entry name" value="LYSM AND PUTATIVE PEPTIDOGLYCAN-BINDING DOMAIN-CONTAINING PROTEIN"/>
    <property type="match status" value="1"/>
</dbReference>
<protein>
    <recommendedName>
        <fullName evidence="2">LysM domain-containing protein</fullName>
    </recommendedName>
</protein>
<reference evidence="3 4" key="1">
    <citation type="journal article" date="2021" name="Sci. Rep.">
        <title>Chromosome anchoring in Senegalese sole (Solea senegalensis) reveals sex-associated markers and genome rearrangements in flatfish.</title>
        <authorList>
            <person name="Guerrero-Cozar I."/>
            <person name="Gomez-Garrido J."/>
            <person name="Berbel C."/>
            <person name="Martinez-Blanch J.F."/>
            <person name="Alioto T."/>
            <person name="Claros M.G."/>
            <person name="Gagnaire P.A."/>
            <person name="Manchado M."/>
        </authorList>
    </citation>
    <scope>NUCLEOTIDE SEQUENCE [LARGE SCALE GENOMIC DNA]</scope>
    <source>
        <strain evidence="3">Sse05_10M</strain>
    </source>
</reference>
<evidence type="ECO:0000313" key="3">
    <source>
        <dbReference type="EMBL" id="KAG7476134.1"/>
    </source>
</evidence>
<dbReference type="Pfam" id="PF01476">
    <property type="entry name" value="LysM"/>
    <property type="match status" value="1"/>
</dbReference>
<feature type="compositionally biased region" description="Polar residues" evidence="1">
    <location>
        <begin position="176"/>
        <end position="203"/>
    </location>
</feature>